<dbReference type="Proteomes" id="UP000696413">
    <property type="component" value="Unassembled WGS sequence"/>
</dbReference>
<organism evidence="2 3">
    <name type="scientific">Mycolicibacterium goodii</name>
    <name type="common">Mycobacterium goodii</name>
    <dbReference type="NCBI Taxonomy" id="134601"/>
    <lineage>
        <taxon>Bacteria</taxon>
        <taxon>Bacillati</taxon>
        <taxon>Actinomycetota</taxon>
        <taxon>Actinomycetes</taxon>
        <taxon>Mycobacteriales</taxon>
        <taxon>Mycobacteriaceae</taxon>
        <taxon>Mycolicibacterium</taxon>
    </lineage>
</organism>
<evidence type="ECO:0000313" key="3">
    <source>
        <dbReference type="Proteomes" id="UP000696413"/>
    </source>
</evidence>
<feature type="region of interest" description="Disordered" evidence="1">
    <location>
        <begin position="78"/>
        <end position="103"/>
    </location>
</feature>
<evidence type="ECO:0000256" key="1">
    <source>
        <dbReference type="SAM" id="MobiDB-lite"/>
    </source>
</evidence>
<sequence>MPAADTSGASGRPLYAEPLQAHTLIAQGAQVGTKAGANAVSSLPGTAAGSIPSSPFDAAVQTAQISLPQEDAAAVTAAAASSTTHAGGSEASVTSVTTTDTQSAGDIAKVESQIAQSTVYTI</sequence>
<comment type="caution">
    <text evidence="2">The sequence shown here is derived from an EMBL/GenBank/DDBJ whole genome shotgun (WGS) entry which is preliminary data.</text>
</comment>
<protein>
    <recommendedName>
        <fullName evidence="4">Cell wall surface anchor family protein</fullName>
    </recommendedName>
</protein>
<dbReference type="EMBL" id="JAHBOM010000001">
    <property type="protein sequence ID" value="MBU8821471.1"/>
    <property type="molecule type" value="Genomic_DNA"/>
</dbReference>
<feature type="compositionally biased region" description="Low complexity" evidence="1">
    <location>
        <begin position="78"/>
        <end position="101"/>
    </location>
</feature>
<evidence type="ECO:0000313" key="2">
    <source>
        <dbReference type="EMBL" id="MBU8821471.1"/>
    </source>
</evidence>
<evidence type="ECO:0008006" key="4">
    <source>
        <dbReference type="Google" id="ProtNLM"/>
    </source>
</evidence>
<dbReference type="RefSeq" id="WP_174399860.1">
    <property type="nucleotide sequence ID" value="NZ_JAHBOL010000005.1"/>
</dbReference>
<gene>
    <name evidence="2" type="ORF">KL859_01110</name>
</gene>
<reference evidence="2 3" key="1">
    <citation type="submission" date="2021-05" db="EMBL/GenBank/DDBJ databases">
        <title>Draft Genome Sequences of Clinical Respiratory Isolates of Mycobacterium goodii Recovered in Ireland.</title>
        <authorList>
            <person name="Flanagan P.R."/>
            <person name="Mok S."/>
            <person name="Roycroft E."/>
            <person name="Rogers T.R."/>
            <person name="Fitzgibbon M."/>
        </authorList>
    </citation>
    <scope>NUCLEOTIDE SEQUENCE [LARGE SCALE GENOMIC DNA]</scope>
    <source>
        <strain evidence="2 3">14IE55</strain>
    </source>
</reference>
<keyword evidence="3" id="KW-1185">Reference proteome</keyword>
<accession>A0ABS6HGJ9</accession>
<proteinExistence type="predicted"/>
<name>A0ABS6HGJ9_MYCGD</name>